<dbReference type="RefSeq" id="XP_012766781.1">
    <property type="nucleotide sequence ID" value="XM_012911327.1"/>
</dbReference>
<feature type="transmembrane region" description="Helical" evidence="1">
    <location>
        <begin position="62"/>
        <end position="81"/>
    </location>
</feature>
<evidence type="ECO:0000313" key="2">
    <source>
        <dbReference type="EMBL" id="CDR94595.1"/>
    </source>
</evidence>
<dbReference type="OrthoDB" id="363363at2759"/>
<dbReference type="VEuPathDB" id="PiroplasmaDB:BBBOND_0108930"/>
<reference evidence="3" key="1">
    <citation type="journal article" date="2014" name="Nucleic Acids Res.">
        <title>The evolutionary dynamics of variant antigen genes in Babesia reveal a history of genomic innovation underlying host-parasite interaction.</title>
        <authorList>
            <person name="Jackson A.P."/>
            <person name="Otto T.D."/>
            <person name="Darby A."/>
            <person name="Ramaprasad A."/>
            <person name="Xia D."/>
            <person name="Echaide I.E."/>
            <person name="Farber M."/>
            <person name="Gahlot S."/>
            <person name="Gamble J."/>
            <person name="Gupta D."/>
            <person name="Gupta Y."/>
            <person name="Jackson L."/>
            <person name="Malandrin L."/>
            <person name="Malas T.B."/>
            <person name="Moussa E."/>
            <person name="Nair M."/>
            <person name="Reid A.J."/>
            <person name="Sanders M."/>
            <person name="Sharma J."/>
            <person name="Tracey A."/>
            <person name="Quail M.A."/>
            <person name="Weir W."/>
            <person name="Wastling J.M."/>
            <person name="Hall N."/>
            <person name="Willadsen P."/>
            <person name="Lingelbach K."/>
            <person name="Shiels B."/>
            <person name="Tait A."/>
            <person name="Berriman M."/>
            <person name="Allred D.R."/>
            <person name="Pain A."/>
        </authorList>
    </citation>
    <scope>NUCLEOTIDE SEQUENCE [LARGE SCALE GENOMIC DNA]</scope>
    <source>
        <strain evidence="3">Bond</strain>
    </source>
</reference>
<dbReference type="STRING" id="5866.A0A061DA22"/>
<feature type="transmembrane region" description="Helical" evidence="1">
    <location>
        <begin position="129"/>
        <end position="147"/>
    </location>
</feature>
<keyword evidence="1" id="KW-0472">Membrane</keyword>
<sequence length="164" mass="19277">MWMHHLQDRYGKKFDCEPSAAEPDPFREESLGNVRRLWVPPFFDGDFLRHGSADRKVARRRGWMLCLCSTFSICAVFYMWFHCYKASCRDCSLVAKDLSEATDGEVECHCSNCIVNFFFSPQTHFEKCYYSLLFFSGLVVFYIFLVARSLAFQIFRHSNLAQRD</sequence>
<dbReference type="AlphaFoldDB" id="A0A061DA22"/>
<evidence type="ECO:0000256" key="1">
    <source>
        <dbReference type="SAM" id="Phobius"/>
    </source>
</evidence>
<gene>
    <name evidence="2" type="ORF">BBBOND_0108930</name>
</gene>
<name>A0A061DA22_BABBI</name>
<accession>A0A061DA22</accession>
<dbReference type="Proteomes" id="UP000033188">
    <property type="component" value="Chromosome 1"/>
</dbReference>
<dbReference type="KEGG" id="bbig:BBBOND_0108930"/>
<keyword evidence="3" id="KW-1185">Reference proteome</keyword>
<proteinExistence type="predicted"/>
<evidence type="ECO:0000313" key="3">
    <source>
        <dbReference type="Proteomes" id="UP000033188"/>
    </source>
</evidence>
<keyword evidence="1" id="KW-1133">Transmembrane helix</keyword>
<dbReference type="EMBL" id="LK391707">
    <property type="protein sequence ID" value="CDR94595.1"/>
    <property type="molecule type" value="Genomic_DNA"/>
</dbReference>
<keyword evidence="1" id="KW-0812">Transmembrane</keyword>
<dbReference type="GeneID" id="24563136"/>
<organism evidence="2 3">
    <name type="scientific">Babesia bigemina</name>
    <dbReference type="NCBI Taxonomy" id="5866"/>
    <lineage>
        <taxon>Eukaryota</taxon>
        <taxon>Sar</taxon>
        <taxon>Alveolata</taxon>
        <taxon>Apicomplexa</taxon>
        <taxon>Aconoidasida</taxon>
        <taxon>Piroplasmida</taxon>
        <taxon>Babesiidae</taxon>
        <taxon>Babesia</taxon>
    </lineage>
</organism>
<protein>
    <submittedName>
        <fullName evidence="2">Uncharacterized protein</fullName>
    </submittedName>
</protein>